<dbReference type="PRINTS" id="PR00478">
    <property type="entry name" value="PHRIBLKINASE"/>
</dbReference>
<dbReference type="SUPFAM" id="SSF52540">
    <property type="entry name" value="P-loop containing nucleoside triphosphate hydrolases"/>
    <property type="match status" value="1"/>
</dbReference>
<proteinExistence type="inferred from homology"/>
<protein>
    <recommendedName>
        <fullName evidence="3">phosphoribulokinase</fullName>
        <ecNumber evidence="3">2.7.1.19</ecNumber>
    </recommendedName>
    <alternativeName>
        <fullName evidence="10">Phosphopentokinase</fullName>
    </alternativeName>
</protein>
<organism evidence="13 14">
    <name type="scientific">Candidatus Defluviibacterium haderslevense</name>
    <dbReference type="NCBI Taxonomy" id="2981993"/>
    <lineage>
        <taxon>Bacteria</taxon>
        <taxon>Pseudomonadati</taxon>
        <taxon>Bacteroidota</taxon>
        <taxon>Saprospiria</taxon>
        <taxon>Saprospirales</taxon>
        <taxon>Saprospiraceae</taxon>
        <taxon>Candidatus Defluviibacterium</taxon>
    </lineage>
</organism>
<evidence type="ECO:0000256" key="2">
    <source>
        <dbReference type="ARBA" id="ARBA00009719"/>
    </source>
</evidence>
<keyword evidence="6" id="KW-0808">Transferase</keyword>
<dbReference type="EC" id="2.7.1.19" evidence="3"/>
<comment type="similarity">
    <text evidence="2">Belongs to the phosphoribulokinase family.</text>
</comment>
<accession>A0A9D7XDW3</accession>
<evidence type="ECO:0000256" key="7">
    <source>
        <dbReference type="ARBA" id="ARBA00022741"/>
    </source>
</evidence>
<evidence type="ECO:0000259" key="12">
    <source>
        <dbReference type="Pfam" id="PF00485"/>
    </source>
</evidence>
<dbReference type="Gene3D" id="3.40.50.300">
    <property type="entry name" value="P-loop containing nucleotide triphosphate hydrolases"/>
    <property type="match status" value="1"/>
</dbReference>
<evidence type="ECO:0000256" key="8">
    <source>
        <dbReference type="ARBA" id="ARBA00022777"/>
    </source>
</evidence>
<dbReference type="GO" id="GO:0005524">
    <property type="term" value="F:ATP binding"/>
    <property type="evidence" value="ECO:0007669"/>
    <property type="project" value="UniProtKB-KW"/>
</dbReference>
<keyword evidence="5" id="KW-0113">Calvin cycle</keyword>
<keyword evidence="9" id="KW-0067">ATP-binding</keyword>
<dbReference type="GO" id="GO:0019253">
    <property type="term" value="P:reductive pentose-phosphate cycle"/>
    <property type="evidence" value="ECO:0007669"/>
    <property type="project" value="UniProtKB-KW"/>
</dbReference>
<evidence type="ECO:0000313" key="13">
    <source>
        <dbReference type="EMBL" id="MBK9718374.1"/>
    </source>
</evidence>
<comment type="catalytic activity">
    <reaction evidence="11">
        <text>D-ribulose 5-phosphate + ATP = D-ribulose 1,5-bisphosphate + ADP + H(+)</text>
        <dbReference type="Rhea" id="RHEA:19365"/>
        <dbReference type="ChEBI" id="CHEBI:15378"/>
        <dbReference type="ChEBI" id="CHEBI:30616"/>
        <dbReference type="ChEBI" id="CHEBI:57870"/>
        <dbReference type="ChEBI" id="CHEBI:58121"/>
        <dbReference type="ChEBI" id="CHEBI:456216"/>
        <dbReference type="EC" id="2.7.1.19"/>
    </reaction>
</comment>
<keyword evidence="4" id="KW-0602">Photosynthesis</keyword>
<evidence type="ECO:0000256" key="1">
    <source>
        <dbReference type="ARBA" id="ARBA00005215"/>
    </source>
</evidence>
<dbReference type="AlphaFoldDB" id="A0A9D7XDW3"/>
<dbReference type="EMBL" id="JADKFW010000010">
    <property type="protein sequence ID" value="MBK9718374.1"/>
    <property type="molecule type" value="Genomic_DNA"/>
</dbReference>
<evidence type="ECO:0000256" key="11">
    <source>
        <dbReference type="ARBA" id="ARBA00047663"/>
    </source>
</evidence>
<comment type="pathway">
    <text evidence="1">Carbohydrate biosynthesis; Calvin cycle.</text>
</comment>
<dbReference type="InterPro" id="IPR006083">
    <property type="entry name" value="PRK/URK"/>
</dbReference>
<name>A0A9D7XDW3_9BACT</name>
<dbReference type="InterPro" id="IPR027417">
    <property type="entry name" value="P-loop_NTPase"/>
</dbReference>
<sequence>MFIGVSGGSGSGKTAFIKALRALFNESELGLISEDNYYKAKELQKLDAAGVINFDIPEAIDHERFIKDLNSLNNHQEVRFLEYAFNNAHSEDRWITIVPAEIYIVEGLFIFHNQDVNNMLDLKILIHANEAIKIKRRINRDKNERNYDLEDVLYRYEHHVAPSYAKYIEPYIEGIDIIINNNTSFAKGVDLLSAYIRSKLDAKKSKS</sequence>
<evidence type="ECO:0000256" key="3">
    <source>
        <dbReference type="ARBA" id="ARBA00012042"/>
    </source>
</evidence>
<evidence type="ECO:0000256" key="10">
    <source>
        <dbReference type="ARBA" id="ARBA00031382"/>
    </source>
</evidence>
<feature type="domain" description="Phosphoribulokinase/uridine kinase" evidence="12">
    <location>
        <begin position="2"/>
        <end position="180"/>
    </location>
</feature>
<evidence type="ECO:0000313" key="14">
    <source>
        <dbReference type="Proteomes" id="UP000808349"/>
    </source>
</evidence>
<keyword evidence="7" id="KW-0547">Nucleotide-binding</keyword>
<evidence type="ECO:0000256" key="9">
    <source>
        <dbReference type="ARBA" id="ARBA00022840"/>
    </source>
</evidence>
<evidence type="ECO:0000256" key="4">
    <source>
        <dbReference type="ARBA" id="ARBA00022531"/>
    </source>
</evidence>
<dbReference type="Pfam" id="PF00485">
    <property type="entry name" value="PRK"/>
    <property type="match status" value="1"/>
</dbReference>
<gene>
    <name evidence="13" type="ORF">IPO85_12865</name>
</gene>
<dbReference type="GO" id="GO:0008974">
    <property type="term" value="F:phosphoribulokinase activity"/>
    <property type="evidence" value="ECO:0007669"/>
    <property type="project" value="UniProtKB-EC"/>
</dbReference>
<comment type="caution">
    <text evidence="13">The sequence shown here is derived from an EMBL/GenBank/DDBJ whole genome shotgun (WGS) entry which is preliminary data.</text>
</comment>
<evidence type="ECO:0000256" key="6">
    <source>
        <dbReference type="ARBA" id="ARBA00022679"/>
    </source>
</evidence>
<dbReference type="InterPro" id="IPR006082">
    <property type="entry name" value="PRK"/>
</dbReference>
<keyword evidence="8 13" id="KW-0418">Kinase</keyword>
<dbReference type="PANTHER" id="PTHR10285">
    <property type="entry name" value="URIDINE KINASE"/>
    <property type="match status" value="1"/>
</dbReference>
<evidence type="ECO:0000256" key="5">
    <source>
        <dbReference type="ARBA" id="ARBA00022567"/>
    </source>
</evidence>
<dbReference type="Proteomes" id="UP000808349">
    <property type="component" value="Unassembled WGS sequence"/>
</dbReference>
<reference evidence="13 14" key="1">
    <citation type="submission" date="2020-10" db="EMBL/GenBank/DDBJ databases">
        <title>Connecting structure to function with the recovery of over 1000 high-quality activated sludge metagenome-assembled genomes encoding full-length rRNA genes using long-read sequencing.</title>
        <authorList>
            <person name="Singleton C.M."/>
            <person name="Petriglieri F."/>
            <person name="Kristensen J.M."/>
            <person name="Kirkegaard R.H."/>
            <person name="Michaelsen T.Y."/>
            <person name="Andersen M.H."/>
            <person name="Karst S.M."/>
            <person name="Dueholm M.S."/>
            <person name="Nielsen P.H."/>
            <person name="Albertsen M."/>
        </authorList>
    </citation>
    <scope>NUCLEOTIDE SEQUENCE [LARGE SCALE GENOMIC DNA]</scope>
    <source>
        <strain evidence="13">Ribe_18-Q3-R11-54_BAT3C.373</strain>
    </source>
</reference>